<protein>
    <submittedName>
        <fullName evidence="1">12598_t:CDS:1</fullName>
    </submittedName>
</protein>
<organism evidence="1 2">
    <name type="scientific">Racocetra persica</name>
    <dbReference type="NCBI Taxonomy" id="160502"/>
    <lineage>
        <taxon>Eukaryota</taxon>
        <taxon>Fungi</taxon>
        <taxon>Fungi incertae sedis</taxon>
        <taxon>Mucoromycota</taxon>
        <taxon>Glomeromycotina</taxon>
        <taxon>Glomeromycetes</taxon>
        <taxon>Diversisporales</taxon>
        <taxon>Gigasporaceae</taxon>
        <taxon>Racocetra</taxon>
    </lineage>
</organism>
<evidence type="ECO:0000313" key="2">
    <source>
        <dbReference type="Proteomes" id="UP000789920"/>
    </source>
</evidence>
<sequence length="136" mass="15295">INESHSVATHGTASLHGYGSRLCLWTVSLPLQPPMELRLRMGPPDSYRYPWNCIFAWVSSVDSKKMGRIDKFWSEVSPEFRHDNISITAEIGFLSRKLSCDGEQLDGEQLDGGQLDETSNTNKLEKLVSDDNLQPV</sequence>
<gene>
    <name evidence="1" type="ORF">RPERSI_LOCUS35793</name>
</gene>
<comment type="caution">
    <text evidence="1">The sequence shown here is derived from an EMBL/GenBank/DDBJ whole genome shotgun (WGS) entry which is preliminary data.</text>
</comment>
<accession>A0ACA9SXB8</accession>
<dbReference type="Proteomes" id="UP000789920">
    <property type="component" value="Unassembled WGS sequence"/>
</dbReference>
<proteinExistence type="predicted"/>
<evidence type="ECO:0000313" key="1">
    <source>
        <dbReference type="EMBL" id="CAG8849836.1"/>
    </source>
</evidence>
<feature type="non-terminal residue" evidence="1">
    <location>
        <position position="1"/>
    </location>
</feature>
<reference evidence="1" key="1">
    <citation type="submission" date="2021-06" db="EMBL/GenBank/DDBJ databases">
        <authorList>
            <person name="Kallberg Y."/>
            <person name="Tangrot J."/>
            <person name="Rosling A."/>
        </authorList>
    </citation>
    <scope>NUCLEOTIDE SEQUENCE</scope>
    <source>
        <strain evidence="1">MA461A</strain>
    </source>
</reference>
<keyword evidence="2" id="KW-1185">Reference proteome</keyword>
<feature type="non-terminal residue" evidence="1">
    <location>
        <position position="136"/>
    </location>
</feature>
<name>A0ACA9SXB8_9GLOM</name>
<dbReference type="EMBL" id="CAJVQC010167615">
    <property type="protein sequence ID" value="CAG8849836.1"/>
    <property type="molecule type" value="Genomic_DNA"/>
</dbReference>